<sequence length="35" mass="4041">MNGDVLIVRNRYLLIHQTFNLGSACQQRTYPTTTD</sequence>
<name>K4ANT1_SETIT</name>
<accession>K4ANT1</accession>
<organism evidence="1 2">
    <name type="scientific">Setaria italica</name>
    <name type="common">Foxtail millet</name>
    <name type="synonym">Panicum italicum</name>
    <dbReference type="NCBI Taxonomy" id="4555"/>
    <lineage>
        <taxon>Eukaryota</taxon>
        <taxon>Viridiplantae</taxon>
        <taxon>Streptophyta</taxon>
        <taxon>Embryophyta</taxon>
        <taxon>Tracheophyta</taxon>
        <taxon>Spermatophyta</taxon>
        <taxon>Magnoliopsida</taxon>
        <taxon>Liliopsida</taxon>
        <taxon>Poales</taxon>
        <taxon>Poaceae</taxon>
        <taxon>PACMAD clade</taxon>
        <taxon>Panicoideae</taxon>
        <taxon>Panicodae</taxon>
        <taxon>Paniceae</taxon>
        <taxon>Cenchrinae</taxon>
        <taxon>Setaria</taxon>
    </lineage>
</organism>
<dbReference type="InParanoid" id="K4ANT1"/>
<dbReference type="AlphaFoldDB" id="K4ANT1"/>
<reference evidence="2" key="1">
    <citation type="journal article" date="2012" name="Nat. Biotechnol.">
        <title>Reference genome sequence of the model plant Setaria.</title>
        <authorList>
            <person name="Bennetzen J.L."/>
            <person name="Schmutz J."/>
            <person name="Wang H."/>
            <person name="Percifield R."/>
            <person name="Hawkins J."/>
            <person name="Pontaroli A.C."/>
            <person name="Estep M."/>
            <person name="Feng L."/>
            <person name="Vaughn J.N."/>
            <person name="Grimwood J."/>
            <person name="Jenkins J."/>
            <person name="Barry K."/>
            <person name="Lindquist E."/>
            <person name="Hellsten U."/>
            <person name="Deshpande S."/>
            <person name="Wang X."/>
            <person name="Wu X."/>
            <person name="Mitros T."/>
            <person name="Triplett J."/>
            <person name="Yang X."/>
            <person name="Ye C.Y."/>
            <person name="Mauro-Herrera M."/>
            <person name="Wang L."/>
            <person name="Li P."/>
            <person name="Sharma M."/>
            <person name="Sharma R."/>
            <person name="Ronald P.C."/>
            <person name="Panaud O."/>
            <person name="Kellogg E.A."/>
            <person name="Brutnell T.P."/>
            <person name="Doust A.N."/>
            <person name="Tuskan G.A."/>
            <person name="Rokhsar D."/>
            <person name="Devos K.M."/>
        </authorList>
    </citation>
    <scope>NUCLEOTIDE SEQUENCE [LARGE SCALE GENOMIC DNA]</scope>
    <source>
        <strain evidence="2">cv. Yugu1</strain>
    </source>
</reference>
<evidence type="ECO:0000313" key="1">
    <source>
        <dbReference type="EnsemblPlants" id="KQK92140"/>
    </source>
</evidence>
<dbReference type="HOGENOM" id="CLU_3369401_0_0_1"/>
<dbReference type="EnsemblPlants" id="KQK92140">
    <property type="protein sequence ID" value="KQK92140"/>
    <property type="gene ID" value="SETIT_040578mg"/>
</dbReference>
<dbReference type="Proteomes" id="UP000004995">
    <property type="component" value="Unassembled WGS sequence"/>
</dbReference>
<protein>
    <submittedName>
        <fullName evidence="1">Uncharacterized protein</fullName>
    </submittedName>
</protein>
<evidence type="ECO:0000313" key="2">
    <source>
        <dbReference type="Proteomes" id="UP000004995"/>
    </source>
</evidence>
<reference evidence="1" key="2">
    <citation type="submission" date="2018-08" db="UniProtKB">
        <authorList>
            <consortium name="EnsemblPlants"/>
        </authorList>
    </citation>
    <scope>IDENTIFICATION</scope>
    <source>
        <strain evidence="1">Yugu1</strain>
    </source>
</reference>
<keyword evidence="2" id="KW-1185">Reference proteome</keyword>
<dbReference type="EMBL" id="AGNK02006094">
    <property type="status" value="NOT_ANNOTATED_CDS"/>
    <property type="molecule type" value="Genomic_DNA"/>
</dbReference>
<proteinExistence type="predicted"/>
<dbReference type="Gramene" id="KQK92140">
    <property type="protein sequence ID" value="KQK92140"/>
    <property type="gene ID" value="SETIT_040578mg"/>
</dbReference>